<dbReference type="PANTHER" id="PTHR44757:SF2">
    <property type="entry name" value="BIOFILM ARCHITECTURE MAINTENANCE PROTEIN MBAA"/>
    <property type="match status" value="1"/>
</dbReference>
<dbReference type="InterPro" id="IPR000160">
    <property type="entry name" value="GGDEF_dom"/>
</dbReference>
<dbReference type="Pfam" id="PF00563">
    <property type="entry name" value="EAL"/>
    <property type="match status" value="1"/>
</dbReference>
<name>A0ABP6TA45_9ACTN</name>
<dbReference type="CDD" id="cd01948">
    <property type="entry name" value="EAL"/>
    <property type="match status" value="1"/>
</dbReference>
<feature type="transmembrane region" description="Helical" evidence="1">
    <location>
        <begin position="156"/>
        <end position="181"/>
    </location>
</feature>
<evidence type="ECO:0000313" key="4">
    <source>
        <dbReference type="EMBL" id="GAA3397249.1"/>
    </source>
</evidence>
<feature type="domain" description="EAL" evidence="2">
    <location>
        <begin position="493"/>
        <end position="746"/>
    </location>
</feature>
<evidence type="ECO:0000259" key="2">
    <source>
        <dbReference type="PROSITE" id="PS50883"/>
    </source>
</evidence>
<evidence type="ECO:0000313" key="5">
    <source>
        <dbReference type="Proteomes" id="UP001501676"/>
    </source>
</evidence>
<dbReference type="SUPFAM" id="SSF55073">
    <property type="entry name" value="Nucleotide cyclase"/>
    <property type="match status" value="1"/>
</dbReference>
<dbReference type="SMART" id="SM00267">
    <property type="entry name" value="GGDEF"/>
    <property type="match status" value="1"/>
</dbReference>
<keyword evidence="5" id="KW-1185">Reference proteome</keyword>
<dbReference type="EMBL" id="BAAAYN010000064">
    <property type="protein sequence ID" value="GAA3397249.1"/>
    <property type="molecule type" value="Genomic_DNA"/>
</dbReference>
<dbReference type="PROSITE" id="PS50883">
    <property type="entry name" value="EAL"/>
    <property type="match status" value="1"/>
</dbReference>
<proteinExistence type="predicted"/>
<feature type="transmembrane region" description="Helical" evidence="1">
    <location>
        <begin position="283"/>
        <end position="301"/>
    </location>
</feature>
<feature type="transmembrane region" description="Helical" evidence="1">
    <location>
        <begin position="91"/>
        <end position="113"/>
    </location>
</feature>
<dbReference type="Proteomes" id="UP001501676">
    <property type="component" value="Unassembled WGS sequence"/>
</dbReference>
<feature type="transmembrane region" description="Helical" evidence="1">
    <location>
        <begin position="193"/>
        <end position="213"/>
    </location>
</feature>
<dbReference type="PROSITE" id="PS50887">
    <property type="entry name" value="GGDEF"/>
    <property type="match status" value="1"/>
</dbReference>
<feature type="transmembrane region" description="Helical" evidence="1">
    <location>
        <begin position="125"/>
        <end position="144"/>
    </location>
</feature>
<dbReference type="SUPFAM" id="SSF141868">
    <property type="entry name" value="EAL domain-like"/>
    <property type="match status" value="1"/>
</dbReference>
<organism evidence="4 5">
    <name type="scientific">Cryptosporangium minutisporangium</name>
    <dbReference type="NCBI Taxonomy" id="113569"/>
    <lineage>
        <taxon>Bacteria</taxon>
        <taxon>Bacillati</taxon>
        <taxon>Actinomycetota</taxon>
        <taxon>Actinomycetes</taxon>
        <taxon>Cryptosporangiales</taxon>
        <taxon>Cryptosporangiaceae</taxon>
        <taxon>Cryptosporangium</taxon>
    </lineage>
</organism>
<dbReference type="Gene3D" id="3.20.20.450">
    <property type="entry name" value="EAL domain"/>
    <property type="match status" value="1"/>
</dbReference>
<dbReference type="SMART" id="SM00052">
    <property type="entry name" value="EAL"/>
    <property type="match status" value="1"/>
</dbReference>
<dbReference type="CDD" id="cd01949">
    <property type="entry name" value="GGDEF"/>
    <property type="match status" value="1"/>
</dbReference>
<dbReference type="InterPro" id="IPR001633">
    <property type="entry name" value="EAL_dom"/>
</dbReference>
<feature type="transmembrane region" description="Helical" evidence="1">
    <location>
        <begin position="26"/>
        <end position="46"/>
    </location>
</feature>
<dbReference type="RefSeq" id="WP_345733242.1">
    <property type="nucleotide sequence ID" value="NZ_BAAAYN010000064.1"/>
</dbReference>
<dbReference type="NCBIfam" id="TIGR00254">
    <property type="entry name" value="GGDEF"/>
    <property type="match status" value="1"/>
</dbReference>
<reference evidence="5" key="1">
    <citation type="journal article" date="2019" name="Int. J. Syst. Evol. Microbiol.">
        <title>The Global Catalogue of Microorganisms (GCM) 10K type strain sequencing project: providing services to taxonomists for standard genome sequencing and annotation.</title>
        <authorList>
            <consortium name="The Broad Institute Genomics Platform"/>
            <consortium name="The Broad Institute Genome Sequencing Center for Infectious Disease"/>
            <person name="Wu L."/>
            <person name="Ma J."/>
        </authorList>
    </citation>
    <scope>NUCLEOTIDE SEQUENCE [LARGE SCALE GENOMIC DNA]</scope>
    <source>
        <strain evidence="5">JCM 9458</strain>
    </source>
</reference>
<dbReference type="InterPro" id="IPR035919">
    <property type="entry name" value="EAL_sf"/>
</dbReference>
<feature type="transmembrane region" description="Helical" evidence="1">
    <location>
        <begin position="58"/>
        <end position="79"/>
    </location>
</feature>
<comment type="caution">
    <text evidence="4">The sequence shown here is derived from an EMBL/GenBank/DDBJ whole genome shotgun (WGS) entry which is preliminary data.</text>
</comment>
<dbReference type="InterPro" id="IPR029787">
    <property type="entry name" value="Nucleotide_cyclase"/>
</dbReference>
<accession>A0ABP6TA45</accession>
<feature type="domain" description="GGDEF" evidence="3">
    <location>
        <begin position="351"/>
        <end position="484"/>
    </location>
</feature>
<evidence type="ECO:0000256" key="1">
    <source>
        <dbReference type="SAM" id="Phobius"/>
    </source>
</evidence>
<keyword evidence="1" id="KW-0472">Membrane</keyword>
<dbReference type="Gene3D" id="3.30.70.270">
    <property type="match status" value="1"/>
</dbReference>
<keyword evidence="1" id="KW-1133">Transmembrane helix</keyword>
<dbReference type="Pfam" id="PF00990">
    <property type="entry name" value="GGDEF"/>
    <property type="match status" value="1"/>
</dbReference>
<gene>
    <name evidence="4" type="ORF">GCM10020369_76820</name>
</gene>
<evidence type="ECO:0008006" key="6">
    <source>
        <dbReference type="Google" id="ProtNLM"/>
    </source>
</evidence>
<dbReference type="PANTHER" id="PTHR44757">
    <property type="entry name" value="DIGUANYLATE CYCLASE DGCP"/>
    <property type="match status" value="1"/>
</dbReference>
<dbReference type="InterPro" id="IPR052155">
    <property type="entry name" value="Biofilm_reg_signaling"/>
</dbReference>
<evidence type="ECO:0000259" key="3">
    <source>
        <dbReference type="PROSITE" id="PS50887"/>
    </source>
</evidence>
<protein>
    <recommendedName>
        <fullName evidence="6">Diguanylate cyclase/phosphodiesterase</fullName>
    </recommendedName>
</protein>
<dbReference type="InterPro" id="IPR043128">
    <property type="entry name" value="Rev_trsase/Diguanyl_cyclase"/>
</dbReference>
<sequence>MRRGWVAAAIAVVAYAIVARALGSSFGLIDDLILDGLILLGLVRYLRAGRRAVGRRRTGRLLGATAMGLWLVGLVVHTAVARLGASSELQIGVLAACSVPPSICAVAALLVLPMAPPTLLGKVRLFCDGAIIAISLSGVIWLLMGQEWYATARQVGYGAVSVTVLCLVLVMVVSIAVLLLVNGELTGRSALTGLTVGGGLVATSLVFETATALRGDEWTWGHVVAQLGALTVAMSAGLPMPMGGGRDRGPTTFAAQALPYLPLVVMASFAMREQLQYGRMDTVVVWHGMGVVIAILARQFLSLRMTTSLSNELGAQRARLAHQAYHDPLTGLANRTLFSDRLAEALASDRPRPALLLVDLDGFKAVNDTRGHAAGDQLLVAVAGRLRGAVRATDTVARLGGDEFAVLLPGAAGEADAVAVATVILERVSQPVSVGDGNPVAVRASVGIALADDRSTAELLLRDADLALYEAKETGKNRYRVADQELSSSSLGRLQLEEELRTALDAGQFEVHYQPIVELASERVTAVEALVRWRHPTRGLLGPGAFLEAAESAGLLSALDGFVLRSACHQVKIWREMRQDFVVSVNVCAAHLVDAGLADEVAAALAEADVPAGALMLEVTETSLVADLALAARTLRELSDLGVRIALDDFGTGYSSLTYLRTLPIHAIKIDRSFVRDLDGNATDEAVTRAILGLAETLGLRPVAEGVEGVSQADRLRDLRCGHAQGFLFAKPMPARQLTQLLATPDRMQHTARDESLAPQS</sequence>
<feature type="transmembrane region" description="Helical" evidence="1">
    <location>
        <begin position="252"/>
        <end position="271"/>
    </location>
</feature>
<keyword evidence="1" id="KW-0812">Transmembrane</keyword>